<evidence type="ECO:0000313" key="1">
    <source>
        <dbReference type="EMBL" id="QJR99758.1"/>
    </source>
</evidence>
<keyword evidence="1" id="KW-0614">Plasmid</keyword>
<geneLocation type="plasmid" evidence="1">
    <name>p717068-IMP</name>
</geneLocation>
<dbReference type="RefSeq" id="WP_181715892.1">
    <property type="nucleotide sequence ID" value="NZ_MN629346.1"/>
</dbReference>
<name>A0A6M4NTP4_AERCA</name>
<reference evidence="1" key="1">
    <citation type="submission" date="2019-10" db="EMBL/GenBank/DDBJ databases">
        <authorList>
            <person name="Zhou D."/>
            <person name="Cheng Q."/>
        </authorList>
    </citation>
    <scope>NUCLEOTIDE SEQUENCE</scope>
    <source>
        <strain evidence="1">1507-17068</strain>
        <plasmid evidence="1">p717068-IMP</plasmid>
    </source>
</reference>
<proteinExistence type="predicted"/>
<accession>A0A6M4NTP4</accession>
<protein>
    <submittedName>
        <fullName evidence="1">Uncharacterized protein</fullName>
    </submittedName>
</protein>
<dbReference type="EMBL" id="MN629346">
    <property type="protein sequence ID" value="QJR99758.1"/>
    <property type="molecule type" value="Genomic_DNA"/>
</dbReference>
<sequence length="165" mass="18389">MHTFLTVKTNALRRYPDNHYTLTSASNGNALCDACATSSECPMRNERKRCDQFVPVLRFAVNANLDLPLYNTIRIGKAWSDRLPVGTRVGVWDDVKRELSFSVVRENYWGQDKQLMLAAHAGRNHIGMTLDNPADDLAGVLANCYGKGFYAKSFGLSVLYLSPAV</sequence>
<dbReference type="AlphaFoldDB" id="A0A6M4NTP4"/>
<organism evidence="1">
    <name type="scientific">Aeromonas caviae</name>
    <name type="common">Aeromonas punctata</name>
    <dbReference type="NCBI Taxonomy" id="648"/>
    <lineage>
        <taxon>Bacteria</taxon>
        <taxon>Pseudomonadati</taxon>
        <taxon>Pseudomonadota</taxon>
        <taxon>Gammaproteobacteria</taxon>
        <taxon>Aeromonadales</taxon>
        <taxon>Aeromonadaceae</taxon>
        <taxon>Aeromonas</taxon>
    </lineage>
</organism>